<feature type="domain" description="Integrase catalytic" evidence="3">
    <location>
        <begin position="150"/>
        <end position="316"/>
    </location>
</feature>
<dbReference type="InterPro" id="IPR036397">
    <property type="entry name" value="RNaseH_sf"/>
</dbReference>
<dbReference type="InterPro" id="IPR012337">
    <property type="entry name" value="RNaseH-like_sf"/>
</dbReference>
<dbReference type="AlphaFoldDB" id="A0A151QYN6"/>
<proteinExistence type="predicted"/>
<dbReference type="InterPro" id="IPR001584">
    <property type="entry name" value="Integrase_cat-core"/>
</dbReference>
<accession>A0A151QYN6</accession>
<evidence type="ECO:0000256" key="2">
    <source>
        <dbReference type="SAM" id="MobiDB-lite"/>
    </source>
</evidence>
<dbReference type="GO" id="GO:0003676">
    <property type="term" value="F:nucleic acid binding"/>
    <property type="evidence" value="ECO:0007669"/>
    <property type="project" value="InterPro"/>
</dbReference>
<dbReference type="InterPro" id="IPR054722">
    <property type="entry name" value="PolX-like_BBD"/>
</dbReference>
<organism evidence="4 5">
    <name type="scientific">Cajanus cajan</name>
    <name type="common">Pigeon pea</name>
    <name type="synonym">Cajanus indicus</name>
    <dbReference type="NCBI Taxonomy" id="3821"/>
    <lineage>
        <taxon>Eukaryota</taxon>
        <taxon>Viridiplantae</taxon>
        <taxon>Streptophyta</taxon>
        <taxon>Embryophyta</taxon>
        <taxon>Tracheophyta</taxon>
        <taxon>Spermatophyta</taxon>
        <taxon>Magnoliopsida</taxon>
        <taxon>eudicotyledons</taxon>
        <taxon>Gunneridae</taxon>
        <taxon>Pentapetalae</taxon>
        <taxon>rosids</taxon>
        <taxon>fabids</taxon>
        <taxon>Fabales</taxon>
        <taxon>Fabaceae</taxon>
        <taxon>Papilionoideae</taxon>
        <taxon>50 kb inversion clade</taxon>
        <taxon>NPAAA clade</taxon>
        <taxon>indigoferoid/millettioid clade</taxon>
        <taxon>Phaseoleae</taxon>
        <taxon>Cajanus</taxon>
    </lineage>
</organism>
<evidence type="ECO:0000256" key="1">
    <source>
        <dbReference type="ARBA" id="ARBA00022670"/>
    </source>
</evidence>
<feature type="compositionally biased region" description="Acidic residues" evidence="2">
    <location>
        <begin position="429"/>
        <end position="442"/>
    </location>
</feature>
<keyword evidence="5" id="KW-1185">Reference proteome</keyword>
<dbReference type="PANTHER" id="PTHR42648">
    <property type="entry name" value="TRANSPOSASE, PUTATIVE-RELATED"/>
    <property type="match status" value="1"/>
</dbReference>
<dbReference type="Pfam" id="PF13976">
    <property type="entry name" value="gag_pre-integrs"/>
    <property type="match status" value="1"/>
</dbReference>
<gene>
    <name evidence="4" type="ORF">KK1_043498</name>
</gene>
<name>A0A151QYN6_CAJCA</name>
<dbReference type="InterPro" id="IPR039537">
    <property type="entry name" value="Retrotran_Ty1/copia-like"/>
</dbReference>
<dbReference type="InterPro" id="IPR057670">
    <property type="entry name" value="SH3_retrovirus"/>
</dbReference>
<dbReference type="OMA" id="NDHCETE"/>
<keyword evidence="1" id="KW-0645">Protease</keyword>
<feature type="region of interest" description="Disordered" evidence="2">
    <location>
        <begin position="419"/>
        <end position="453"/>
    </location>
</feature>
<dbReference type="Gene3D" id="3.30.420.10">
    <property type="entry name" value="Ribonuclease H-like superfamily/Ribonuclease H"/>
    <property type="match status" value="1"/>
</dbReference>
<dbReference type="PANTHER" id="PTHR42648:SF18">
    <property type="entry name" value="RETROTRANSPOSON, UNCLASSIFIED-LIKE PROTEIN"/>
    <property type="match status" value="1"/>
</dbReference>
<dbReference type="Pfam" id="PF25597">
    <property type="entry name" value="SH3_retrovirus"/>
    <property type="match status" value="1"/>
</dbReference>
<sequence>MGRGNVKLCVEGRIQIITGVYYIPNLMNNLLSIGQLQQKKLKIIFDDDKCRVYHKEKGLLMTSYMANNRMFPIKAKLVITEAACIQTSNVDSTEMWHKRYGHLSYGGLKLLNQKAMVKGLPELKEMDKVCPECAVGKQHRDAISKQSTWRATRRLELIHSDICGPSTPTSNSNRRYFITFIDDFSRKTWVFFLCEKAEAFETFKRFRLMVEKESNCVISCLRTDRGGEFNSNDFNEFCTMNGIRRQLTAAYTPQQNGVAERKNRTIMDMVRTMLCEAKIHKSFWPEAVRWTVYLLNRCPTVAVKDLTPEEAWSSIKPSVRHLKVFGCIAYVHIADANRKKLDDKSSKCVFLGVSEESKAYRLYNPSTKKIVISRDVIFAEDEVWNWNNTEKTTPIACETEENEAAKTPAEQPIEAADASQDLNDHCETETESSQEQSMEESPEVEKRRRERRPPKWTGDYVMIADLQNEKNLLKGESDLFRSEFVQNSASSVAIDPTTFEEAVKHKKW</sequence>
<protein>
    <submittedName>
        <fullName evidence="4">Retrovirus-related Pol polyprotein from transposon TNT 1-94</fullName>
    </submittedName>
</protein>
<dbReference type="Gramene" id="C.cajan_40040.t">
    <property type="protein sequence ID" value="C.cajan_40040.t.cds1"/>
    <property type="gene ID" value="C.cajan_40040"/>
</dbReference>
<keyword evidence="1" id="KW-0378">Hydrolase</keyword>
<evidence type="ECO:0000313" key="5">
    <source>
        <dbReference type="Proteomes" id="UP000075243"/>
    </source>
</evidence>
<dbReference type="GO" id="GO:0015074">
    <property type="term" value="P:DNA integration"/>
    <property type="evidence" value="ECO:0007669"/>
    <property type="project" value="InterPro"/>
</dbReference>
<dbReference type="PROSITE" id="PS50994">
    <property type="entry name" value="INTEGRASE"/>
    <property type="match status" value="1"/>
</dbReference>
<dbReference type="EMBL" id="KQ484377">
    <property type="protein sequence ID" value="KYP35468.1"/>
    <property type="molecule type" value="Genomic_DNA"/>
</dbReference>
<dbReference type="Pfam" id="PF00665">
    <property type="entry name" value="rve"/>
    <property type="match status" value="1"/>
</dbReference>
<dbReference type="Proteomes" id="UP000075243">
    <property type="component" value="Unassembled WGS sequence"/>
</dbReference>
<evidence type="ECO:0000259" key="3">
    <source>
        <dbReference type="PROSITE" id="PS50994"/>
    </source>
</evidence>
<dbReference type="GO" id="GO:0006508">
    <property type="term" value="P:proteolysis"/>
    <property type="evidence" value="ECO:0007669"/>
    <property type="project" value="UniProtKB-KW"/>
</dbReference>
<dbReference type="GO" id="GO:0008233">
    <property type="term" value="F:peptidase activity"/>
    <property type="evidence" value="ECO:0007669"/>
    <property type="project" value="UniProtKB-KW"/>
</dbReference>
<reference evidence="4" key="1">
    <citation type="journal article" date="2012" name="Nat. Biotechnol.">
        <title>Draft genome sequence of pigeonpea (Cajanus cajan), an orphan legume crop of resource-poor farmers.</title>
        <authorList>
            <person name="Varshney R.K."/>
            <person name="Chen W."/>
            <person name="Li Y."/>
            <person name="Bharti A.K."/>
            <person name="Saxena R.K."/>
            <person name="Schlueter J.A."/>
            <person name="Donoghue M.T."/>
            <person name="Azam S."/>
            <person name="Fan G."/>
            <person name="Whaley A.M."/>
            <person name="Farmer A.D."/>
            <person name="Sheridan J."/>
            <person name="Iwata A."/>
            <person name="Tuteja R."/>
            <person name="Penmetsa R.V."/>
            <person name="Wu W."/>
            <person name="Upadhyaya H.D."/>
            <person name="Yang S.P."/>
            <person name="Shah T."/>
            <person name="Saxena K.B."/>
            <person name="Michael T."/>
            <person name="McCombie W.R."/>
            <person name="Yang B."/>
            <person name="Zhang G."/>
            <person name="Yang H."/>
            <person name="Wang J."/>
            <person name="Spillane C."/>
            <person name="Cook D.R."/>
            <person name="May G.D."/>
            <person name="Xu X."/>
            <person name="Jackson S.A."/>
        </authorList>
    </citation>
    <scope>NUCLEOTIDE SEQUENCE [LARGE SCALE GENOMIC DNA]</scope>
</reference>
<dbReference type="SUPFAM" id="SSF53098">
    <property type="entry name" value="Ribonuclease H-like"/>
    <property type="match status" value="1"/>
</dbReference>
<dbReference type="Pfam" id="PF22936">
    <property type="entry name" value="Pol_BBD"/>
    <property type="match status" value="1"/>
</dbReference>
<evidence type="ECO:0000313" key="4">
    <source>
        <dbReference type="EMBL" id="KYP35468.1"/>
    </source>
</evidence>
<dbReference type="InterPro" id="IPR025724">
    <property type="entry name" value="GAG-pre-integrase_dom"/>
</dbReference>